<organism evidence="1 2">
    <name type="scientific">Protopolystoma xenopodis</name>
    <dbReference type="NCBI Taxonomy" id="117903"/>
    <lineage>
        <taxon>Eukaryota</taxon>
        <taxon>Metazoa</taxon>
        <taxon>Spiralia</taxon>
        <taxon>Lophotrochozoa</taxon>
        <taxon>Platyhelminthes</taxon>
        <taxon>Monogenea</taxon>
        <taxon>Polyopisthocotylea</taxon>
        <taxon>Polystomatidea</taxon>
        <taxon>Polystomatidae</taxon>
        <taxon>Protopolystoma</taxon>
    </lineage>
</organism>
<reference evidence="1" key="1">
    <citation type="submission" date="2018-11" db="EMBL/GenBank/DDBJ databases">
        <authorList>
            <consortium name="Pathogen Informatics"/>
        </authorList>
    </citation>
    <scope>NUCLEOTIDE SEQUENCE</scope>
</reference>
<comment type="caution">
    <text evidence="1">The sequence shown here is derived from an EMBL/GenBank/DDBJ whole genome shotgun (WGS) entry which is preliminary data.</text>
</comment>
<accession>A0A3S5A1U4</accession>
<name>A0A3S5A1U4_9PLAT</name>
<proteinExistence type="predicted"/>
<dbReference type="EMBL" id="CAAALY010074048">
    <property type="protein sequence ID" value="VEL25451.1"/>
    <property type="molecule type" value="Genomic_DNA"/>
</dbReference>
<evidence type="ECO:0000313" key="1">
    <source>
        <dbReference type="EMBL" id="VEL25451.1"/>
    </source>
</evidence>
<keyword evidence="2" id="KW-1185">Reference proteome</keyword>
<protein>
    <submittedName>
        <fullName evidence="1">Uncharacterized protein</fullName>
    </submittedName>
</protein>
<gene>
    <name evidence="1" type="ORF">PXEA_LOCUS18891</name>
</gene>
<dbReference type="OrthoDB" id="64868at2759"/>
<sequence length="52" mass="6364">MERFLKDLRRLPKEVRSLNVGRTLDEHMREFRDSLPLFVDLKHEALRERCVL</sequence>
<dbReference type="Proteomes" id="UP000784294">
    <property type="component" value="Unassembled WGS sequence"/>
</dbReference>
<evidence type="ECO:0000313" key="2">
    <source>
        <dbReference type="Proteomes" id="UP000784294"/>
    </source>
</evidence>
<dbReference type="AlphaFoldDB" id="A0A3S5A1U4"/>